<sequence length="92" mass="10571">MIYLKGQLLESTKTPTYLGFTLDTEINCSKHINRLSEKVKRLQLLKFIFSRDWGADSKTLRITCTALIPPVLEYGYQIYQIAASTNLKKLES</sequence>
<comment type="caution">
    <text evidence="1">The sequence shown here is derived from an EMBL/GenBank/DDBJ whole genome shotgun (WGS) entry which is preliminary data.</text>
</comment>
<dbReference type="AlphaFoldDB" id="A0AAV4SQC5"/>
<dbReference type="Proteomes" id="UP001054945">
    <property type="component" value="Unassembled WGS sequence"/>
</dbReference>
<accession>A0AAV4SQC5</accession>
<name>A0AAV4SQC5_CAEEX</name>
<evidence type="ECO:0000313" key="1">
    <source>
        <dbReference type="EMBL" id="GIY35066.1"/>
    </source>
</evidence>
<proteinExistence type="predicted"/>
<evidence type="ECO:0000313" key="2">
    <source>
        <dbReference type="Proteomes" id="UP001054945"/>
    </source>
</evidence>
<protein>
    <submittedName>
        <fullName evidence="1">Uncharacterized protein</fullName>
    </submittedName>
</protein>
<dbReference type="EMBL" id="BPLR01009851">
    <property type="protein sequence ID" value="GIY35066.1"/>
    <property type="molecule type" value="Genomic_DNA"/>
</dbReference>
<organism evidence="1 2">
    <name type="scientific">Caerostris extrusa</name>
    <name type="common">Bark spider</name>
    <name type="synonym">Caerostris bankana</name>
    <dbReference type="NCBI Taxonomy" id="172846"/>
    <lineage>
        <taxon>Eukaryota</taxon>
        <taxon>Metazoa</taxon>
        <taxon>Ecdysozoa</taxon>
        <taxon>Arthropoda</taxon>
        <taxon>Chelicerata</taxon>
        <taxon>Arachnida</taxon>
        <taxon>Araneae</taxon>
        <taxon>Araneomorphae</taxon>
        <taxon>Entelegynae</taxon>
        <taxon>Araneoidea</taxon>
        <taxon>Araneidae</taxon>
        <taxon>Caerostris</taxon>
    </lineage>
</organism>
<gene>
    <name evidence="1" type="primary">AVEN_240355_1</name>
    <name evidence="1" type="ORF">CEXT_378211</name>
</gene>
<keyword evidence="2" id="KW-1185">Reference proteome</keyword>
<reference evidence="1 2" key="1">
    <citation type="submission" date="2021-06" db="EMBL/GenBank/DDBJ databases">
        <title>Caerostris extrusa draft genome.</title>
        <authorList>
            <person name="Kono N."/>
            <person name="Arakawa K."/>
        </authorList>
    </citation>
    <scope>NUCLEOTIDE SEQUENCE [LARGE SCALE GENOMIC DNA]</scope>
</reference>